<dbReference type="GO" id="GO:0009002">
    <property type="term" value="F:serine-type D-Ala-D-Ala carboxypeptidase activity"/>
    <property type="evidence" value="ECO:0007669"/>
    <property type="project" value="InterPro"/>
</dbReference>
<feature type="active site" description="Acyl-ester intermediate" evidence="7">
    <location>
        <position position="61"/>
    </location>
</feature>
<evidence type="ECO:0000256" key="2">
    <source>
        <dbReference type="ARBA" id="ARBA00022729"/>
    </source>
</evidence>
<keyword evidence="6" id="KW-0961">Cell wall biogenesis/degradation</keyword>
<proteinExistence type="inferred from homology"/>
<dbReference type="GO" id="GO:0006508">
    <property type="term" value="P:proteolysis"/>
    <property type="evidence" value="ECO:0007669"/>
    <property type="project" value="InterPro"/>
</dbReference>
<organism evidence="11 12">
    <name type="scientific">Halolactibacillus alkaliphilus</name>
    <dbReference type="NCBI Taxonomy" id="442899"/>
    <lineage>
        <taxon>Bacteria</taxon>
        <taxon>Bacillati</taxon>
        <taxon>Bacillota</taxon>
        <taxon>Bacilli</taxon>
        <taxon>Bacillales</taxon>
        <taxon>Bacillaceae</taxon>
        <taxon>Halolactibacillus</taxon>
    </lineage>
</organism>
<dbReference type="SUPFAM" id="SSF56601">
    <property type="entry name" value="beta-lactamase/transpeptidase-like"/>
    <property type="match status" value="1"/>
</dbReference>
<dbReference type="STRING" id="442899.SAMN05720591_11072"/>
<evidence type="ECO:0000313" key="12">
    <source>
        <dbReference type="Proteomes" id="UP000321400"/>
    </source>
</evidence>
<keyword evidence="3" id="KW-0378">Hydrolase</keyword>
<evidence type="ECO:0000256" key="9">
    <source>
        <dbReference type="RuleBase" id="RU004016"/>
    </source>
</evidence>
<dbReference type="PANTHER" id="PTHR21581:SF33">
    <property type="entry name" value="D-ALANYL-D-ALANINE CARBOXYPEPTIDASE DACB"/>
    <property type="match status" value="1"/>
</dbReference>
<evidence type="ECO:0000256" key="3">
    <source>
        <dbReference type="ARBA" id="ARBA00022801"/>
    </source>
</evidence>
<evidence type="ECO:0000256" key="7">
    <source>
        <dbReference type="PIRSR" id="PIRSR618044-1"/>
    </source>
</evidence>
<dbReference type="Gene3D" id="3.40.710.10">
    <property type="entry name" value="DD-peptidase/beta-lactamase superfamily"/>
    <property type="match status" value="1"/>
</dbReference>
<dbReference type="PRINTS" id="PR00725">
    <property type="entry name" value="DADACBPTASE1"/>
</dbReference>
<keyword evidence="12" id="KW-1185">Reference proteome</keyword>
<dbReference type="InterPro" id="IPR018044">
    <property type="entry name" value="Peptidase_S11"/>
</dbReference>
<dbReference type="EMBL" id="BJYE01000011">
    <property type="protein sequence ID" value="GEN56716.1"/>
    <property type="molecule type" value="Genomic_DNA"/>
</dbReference>
<dbReference type="GO" id="GO:0008360">
    <property type="term" value="P:regulation of cell shape"/>
    <property type="evidence" value="ECO:0007669"/>
    <property type="project" value="UniProtKB-KW"/>
</dbReference>
<dbReference type="Proteomes" id="UP000321400">
    <property type="component" value="Unassembled WGS sequence"/>
</dbReference>
<accession>A0A511X184</accession>
<evidence type="ECO:0000256" key="4">
    <source>
        <dbReference type="ARBA" id="ARBA00022960"/>
    </source>
</evidence>
<dbReference type="GO" id="GO:0009252">
    <property type="term" value="P:peptidoglycan biosynthetic process"/>
    <property type="evidence" value="ECO:0007669"/>
    <property type="project" value="UniProtKB-KW"/>
</dbReference>
<dbReference type="InterPro" id="IPR012338">
    <property type="entry name" value="Beta-lactam/transpept-like"/>
</dbReference>
<evidence type="ECO:0000256" key="1">
    <source>
        <dbReference type="ARBA" id="ARBA00007164"/>
    </source>
</evidence>
<gene>
    <name evidence="11" type="ORF">HAL01_11800</name>
</gene>
<dbReference type="AlphaFoldDB" id="A0A511X184"/>
<keyword evidence="4" id="KW-0133">Cell shape</keyword>
<feature type="active site" evidence="7">
    <location>
        <position position="116"/>
    </location>
</feature>
<keyword evidence="5" id="KW-0573">Peptidoglycan synthesis</keyword>
<comment type="similarity">
    <text evidence="1 9">Belongs to the peptidase S11 family.</text>
</comment>
<feature type="binding site" evidence="8">
    <location>
        <position position="220"/>
    </location>
    <ligand>
        <name>substrate</name>
    </ligand>
</feature>
<dbReference type="InterPro" id="IPR001967">
    <property type="entry name" value="Peptidase_S11_N"/>
</dbReference>
<dbReference type="GO" id="GO:0071555">
    <property type="term" value="P:cell wall organization"/>
    <property type="evidence" value="ECO:0007669"/>
    <property type="project" value="UniProtKB-KW"/>
</dbReference>
<evidence type="ECO:0000256" key="8">
    <source>
        <dbReference type="PIRSR" id="PIRSR618044-2"/>
    </source>
</evidence>
<protein>
    <recommendedName>
        <fullName evidence="10">Peptidase S11 D-alanyl-D-alanine carboxypeptidase A N-terminal domain-containing protein</fullName>
    </recommendedName>
</protein>
<evidence type="ECO:0000313" key="11">
    <source>
        <dbReference type="EMBL" id="GEN56716.1"/>
    </source>
</evidence>
<name>A0A511X184_9BACI</name>
<evidence type="ECO:0000256" key="6">
    <source>
        <dbReference type="ARBA" id="ARBA00023316"/>
    </source>
</evidence>
<comment type="caution">
    <text evidence="11">The sequence shown here is derived from an EMBL/GenBank/DDBJ whole genome shotgun (WGS) entry which is preliminary data.</text>
</comment>
<reference evidence="11 12" key="1">
    <citation type="submission" date="2019-07" db="EMBL/GenBank/DDBJ databases">
        <title>Whole genome shotgun sequence of Halolactibacillus alkaliphilus NBRC 103919.</title>
        <authorList>
            <person name="Hosoyama A."/>
            <person name="Uohara A."/>
            <person name="Ohji S."/>
            <person name="Ichikawa N."/>
        </authorList>
    </citation>
    <scope>NUCLEOTIDE SEQUENCE [LARGE SCALE GENOMIC DNA]</scope>
    <source>
        <strain evidence="11 12">NBRC 103919</strain>
    </source>
</reference>
<evidence type="ECO:0000259" key="10">
    <source>
        <dbReference type="Pfam" id="PF00768"/>
    </source>
</evidence>
<dbReference type="Pfam" id="PF00768">
    <property type="entry name" value="Peptidase_S11"/>
    <property type="match status" value="1"/>
</dbReference>
<feature type="domain" description="Peptidase S11 D-alanyl-D-alanine carboxypeptidase A N-terminal" evidence="10">
    <location>
        <begin position="33"/>
        <end position="250"/>
    </location>
</feature>
<keyword evidence="2" id="KW-0732">Signal</keyword>
<evidence type="ECO:0000256" key="5">
    <source>
        <dbReference type="ARBA" id="ARBA00022984"/>
    </source>
</evidence>
<dbReference type="PANTHER" id="PTHR21581">
    <property type="entry name" value="D-ALANYL-D-ALANINE CARBOXYPEPTIDASE"/>
    <property type="match status" value="1"/>
</dbReference>
<sequence>MAHGNSCFKWLTYLVLVSFMFLMMRQTDVRAFSFEKAVVVDGVTGEVLYDHLGRERANVASLTKIMTAIVALEYGQLDDETIVSERASKMEGSSVYLKPGTRISLRDLLYALMLRSGNDASVAIAEMIGGSEAGFVFLMNEKARMLGLYDTCFKNAHGLDSDNHYSSAYDLAVMTQVALGFNAFIDISGARAYQSQAVDYPWIHKHKLVKYHVAPSVLGKTGYTKSAGRTLMTVFEKNQRPIIVVTLNAPNDWLDHQQLLATVNVSKETNEIVPHPLLGVRICR</sequence>
<feature type="active site" description="Acyl-ester intermediate" evidence="7">
    <location>
        <position position="64"/>
    </location>
</feature>